<evidence type="ECO:0008006" key="3">
    <source>
        <dbReference type="Google" id="ProtNLM"/>
    </source>
</evidence>
<sequence>YDKVLYTRRALLARRRAEERRKLNELESFDPNEIYYKKLDRSLDASLGPVAEKILEEKNPMDITALDPIDVLDAVTYRNLEGLIDAEELASSSRKDSTNKGVEESMRQFAAEVRQSDFRVQGLHTFSSVMQCLPRRMGTSGRYVNIANALAVTLYMCNENTLTLVQERNDTMDVNESVNEGEPWMGNFIITNAVDAAAFQGNVFDTEELTSAMETTASTDNAPF</sequence>
<reference evidence="1 2" key="1">
    <citation type="submission" date="2018-11" db="EMBL/GenBank/DDBJ databases">
        <authorList>
            <consortium name="Pathogen Informatics"/>
        </authorList>
    </citation>
    <scope>NUCLEOTIDE SEQUENCE [LARGE SCALE GENOMIC DNA]</scope>
</reference>
<dbReference type="EMBL" id="UYYB01022901">
    <property type="protein sequence ID" value="VDM71953.1"/>
    <property type="molecule type" value="Genomic_DNA"/>
</dbReference>
<protein>
    <recommendedName>
        <fullName evidence="3">Condensin complex subunit 2</fullName>
    </recommendedName>
</protein>
<dbReference type="AlphaFoldDB" id="A0A3P7IVU9"/>
<organism evidence="1 2">
    <name type="scientific">Strongylus vulgaris</name>
    <name type="common">Blood worm</name>
    <dbReference type="NCBI Taxonomy" id="40348"/>
    <lineage>
        <taxon>Eukaryota</taxon>
        <taxon>Metazoa</taxon>
        <taxon>Ecdysozoa</taxon>
        <taxon>Nematoda</taxon>
        <taxon>Chromadorea</taxon>
        <taxon>Rhabditida</taxon>
        <taxon>Rhabditina</taxon>
        <taxon>Rhabditomorpha</taxon>
        <taxon>Strongyloidea</taxon>
        <taxon>Strongylidae</taxon>
        <taxon>Strongylus</taxon>
    </lineage>
</organism>
<keyword evidence="2" id="KW-1185">Reference proteome</keyword>
<proteinExistence type="predicted"/>
<accession>A0A3P7IVU9</accession>
<feature type="non-terminal residue" evidence="1">
    <location>
        <position position="1"/>
    </location>
</feature>
<dbReference type="OrthoDB" id="5842862at2759"/>
<dbReference type="Proteomes" id="UP000270094">
    <property type="component" value="Unassembled WGS sequence"/>
</dbReference>
<evidence type="ECO:0000313" key="1">
    <source>
        <dbReference type="EMBL" id="VDM71953.1"/>
    </source>
</evidence>
<name>A0A3P7IVU9_STRVU</name>
<evidence type="ECO:0000313" key="2">
    <source>
        <dbReference type="Proteomes" id="UP000270094"/>
    </source>
</evidence>
<gene>
    <name evidence="1" type="ORF">SVUK_LOCUS6951</name>
</gene>